<dbReference type="PANTHER" id="PTHR44942:SF4">
    <property type="entry name" value="METHYLTRANSFERASE TYPE 11 DOMAIN-CONTAINING PROTEIN"/>
    <property type="match status" value="1"/>
</dbReference>
<reference evidence="5" key="1">
    <citation type="submission" date="2022-07" db="EMBL/GenBank/DDBJ databases">
        <title>Phylogenomic reconstructions and comparative analyses of Kickxellomycotina fungi.</title>
        <authorList>
            <person name="Reynolds N.K."/>
            <person name="Stajich J.E."/>
            <person name="Barry K."/>
            <person name="Grigoriev I.V."/>
            <person name="Crous P."/>
            <person name="Smith M.E."/>
        </authorList>
    </citation>
    <scope>NUCLEOTIDE SEQUENCE</scope>
    <source>
        <strain evidence="5">NRRL 3115</strain>
    </source>
</reference>
<dbReference type="Proteomes" id="UP001151518">
    <property type="component" value="Unassembled WGS sequence"/>
</dbReference>
<dbReference type="EMBL" id="JANBTW010000002">
    <property type="protein sequence ID" value="KAJ2680950.1"/>
    <property type="molecule type" value="Genomic_DNA"/>
</dbReference>
<dbReference type="InterPro" id="IPR051052">
    <property type="entry name" value="Diverse_substrate_MTase"/>
</dbReference>
<keyword evidence="3 5" id="KW-0808">Transferase</keyword>
<evidence type="ECO:0000256" key="3">
    <source>
        <dbReference type="ARBA" id="ARBA00022679"/>
    </source>
</evidence>
<organism evidence="5 6">
    <name type="scientific">Coemansia spiralis</name>
    <dbReference type="NCBI Taxonomy" id="417178"/>
    <lineage>
        <taxon>Eukaryota</taxon>
        <taxon>Fungi</taxon>
        <taxon>Fungi incertae sedis</taxon>
        <taxon>Zoopagomycota</taxon>
        <taxon>Kickxellomycotina</taxon>
        <taxon>Kickxellomycetes</taxon>
        <taxon>Kickxellales</taxon>
        <taxon>Kickxellaceae</taxon>
        <taxon>Coemansia</taxon>
    </lineage>
</organism>
<feature type="domain" description="Methyltransferase type 11" evidence="4">
    <location>
        <begin position="46"/>
        <end position="139"/>
    </location>
</feature>
<dbReference type="EC" id="2.1.1.145" evidence="5"/>
<comment type="similarity">
    <text evidence="1">Belongs to the methyltransferase superfamily.</text>
</comment>
<evidence type="ECO:0000313" key="6">
    <source>
        <dbReference type="Proteomes" id="UP001151518"/>
    </source>
</evidence>
<dbReference type="CDD" id="cd02440">
    <property type="entry name" value="AdoMet_MTases"/>
    <property type="match status" value="1"/>
</dbReference>
<gene>
    <name evidence="5" type="primary">TMT1_1</name>
    <name evidence="5" type="ORF">GGI25_000255</name>
</gene>
<dbReference type="InterPro" id="IPR029063">
    <property type="entry name" value="SAM-dependent_MTases_sf"/>
</dbReference>
<dbReference type="Gene3D" id="3.40.50.150">
    <property type="entry name" value="Vaccinia Virus protein VP39"/>
    <property type="match status" value="1"/>
</dbReference>
<sequence length="298" mass="33333">MSSTGTPVYEPGNYSANRPQYKPDLAAKIVAFHKTANPNAATDLAVDVATGTGIFARQLPQYFTRVIGTDISNAMLESARHSTGGGSVQYIQSPAESLSFLQDQTVDLITVATGAHWFDITKFLQEARRVLKPSGTLAIFGYTGFAKFTKYPQCDSVLRNYGLGDDMLGPYWEKGRDVLTDGYFKYHQELARTFWTGIQRQVYPEALEPNPTPIYPARVSLEPHVMDFKVTWRTLRQFLSTWSPLDIYQKKHPGDQKLCDSVIDDMMLISGVTDLDEEVALNWEQILVLAHSPNLALV</sequence>
<proteinExistence type="inferred from homology"/>
<keyword evidence="2 5" id="KW-0489">Methyltransferase</keyword>
<evidence type="ECO:0000256" key="2">
    <source>
        <dbReference type="ARBA" id="ARBA00022603"/>
    </source>
</evidence>
<name>A0A9W8GF89_9FUNG</name>
<dbReference type="GO" id="GO:0046547">
    <property type="term" value="F:trans-aconitate 3-methyltransferase activity"/>
    <property type="evidence" value="ECO:0007669"/>
    <property type="project" value="UniProtKB-EC"/>
</dbReference>
<dbReference type="PANTHER" id="PTHR44942">
    <property type="entry name" value="METHYLTRANSF_11 DOMAIN-CONTAINING PROTEIN"/>
    <property type="match status" value="1"/>
</dbReference>
<dbReference type="OrthoDB" id="10027013at2759"/>
<dbReference type="AlphaFoldDB" id="A0A9W8GF89"/>
<evidence type="ECO:0000259" key="4">
    <source>
        <dbReference type="Pfam" id="PF08241"/>
    </source>
</evidence>
<dbReference type="GO" id="GO:0032259">
    <property type="term" value="P:methylation"/>
    <property type="evidence" value="ECO:0007669"/>
    <property type="project" value="UniProtKB-KW"/>
</dbReference>
<protein>
    <submittedName>
        <fullName evidence="5">Trans-aconitate methyltransferase 1</fullName>
        <ecNumber evidence="5">2.1.1.145</ecNumber>
    </submittedName>
</protein>
<dbReference type="InterPro" id="IPR013216">
    <property type="entry name" value="Methyltransf_11"/>
</dbReference>
<dbReference type="Pfam" id="PF08241">
    <property type="entry name" value="Methyltransf_11"/>
    <property type="match status" value="1"/>
</dbReference>
<dbReference type="SUPFAM" id="SSF53335">
    <property type="entry name" value="S-adenosyl-L-methionine-dependent methyltransferases"/>
    <property type="match status" value="1"/>
</dbReference>
<comment type="caution">
    <text evidence="5">The sequence shown here is derived from an EMBL/GenBank/DDBJ whole genome shotgun (WGS) entry which is preliminary data.</text>
</comment>
<accession>A0A9W8GF89</accession>
<evidence type="ECO:0000313" key="5">
    <source>
        <dbReference type="EMBL" id="KAJ2680950.1"/>
    </source>
</evidence>
<evidence type="ECO:0000256" key="1">
    <source>
        <dbReference type="ARBA" id="ARBA00008361"/>
    </source>
</evidence>